<keyword evidence="3" id="KW-1185">Reference proteome</keyword>
<gene>
    <name evidence="2" type="ORF">NQ318_018256</name>
</gene>
<dbReference type="AlphaFoldDB" id="A0AAV8ZD47"/>
<proteinExistence type="predicted"/>
<name>A0AAV8ZD47_9CUCU</name>
<feature type="region of interest" description="Disordered" evidence="1">
    <location>
        <begin position="169"/>
        <end position="229"/>
    </location>
</feature>
<sequence length="229" mass="26037">MRERWIVYELQKLAMNRHKSYKGPRNGNTVGRAHSTLSVSAVDYYLNLPVAGPPSPAVSTITLTPGRLRNIDQDMENLRASRQDNPFIQQIIASRESIIDSLDMEEESDHANLMSKELSLDIDVDPLSLPEMHEHMIRSPPPTNWPKSPNYKVFQFPQGEDETISIELNTKQSKSSESKPKHSSWDSSDTSPLKSLPKTHHYHQDRFSLLTPSTLRSSAEDSIRLMTED</sequence>
<evidence type="ECO:0000313" key="2">
    <source>
        <dbReference type="EMBL" id="KAJ8962277.1"/>
    </source>
</evidence>
<organism evidence="2 3">
    <name type="scientific">Aromia moschata</name>
    <dbReference type="NCBI Taxonomy" id="1265417"/>
    <lineage>
        <taxon>Eukaryota</taxon>
        <taxon>Metazoa</taxon>
        <taxon>Ecdysozoa</taxon>
        <taxon>Arthropoda</taxon>
        <taxon>Hexapoda</taxon>
        <taxon>Insecta</taxon>
        <taxon>Pterygota</taxon>
        <taxon>Neoptera</taxon>
        <taxon>Endopterygota</taxon>
        <taxon>Coleoptera</taxon>
        <taxon>Polyphaga</taxon>
        <taxon>Cucujiformia</taxon>
        <taxon>Chrysomeloidea</taxon>
        <taxon>Cerambycidae</taxon>
        <taxon>Cerambycinae</taxon>
        <taxon>Callichromatini</taxon>
        <taxon>Aromia</taxon>
    </lineage>
</organism>
<dbReference type="EMBL" id="JAPWTK010000003">
    <property type="protein sequence ID" value="KAJ8962277.1"/>
    <property type="molecule type" value="Genomic_DNA"/>
</dbReference>
<evidence type="ECO:0000313" key="3">
    <source>
        <dbReference type="Proteomes" id="UP001162162"/>
    </source>
</evidence>
<evidence type="ECO:0000256" key="1">
    <source>
        <dbReference type="SAM" id="MobiDB-lite"/>
    </source>
</evidence>
<reference evidence="2" key="1">
    <citation type="journal article" date="2023" name="Insect Mol. Biol.">
        <title>Genome sequencing provides insights into the evolution of gene families encoding plant cell wall-degrading enzymes in longhorned beetles.</title>
        <authorList>
            <person name="Shin N.R."/>
            <person name="Okamura Y."/>
            <person name="Kirsch R."/>
            <person name="Pauchet Y."/>
        </authorList>
    </citation>
    <scope>NUCLEOTIDE SEQUENCE</scope>
    <source>
        <strain evidence="2">AMC_N1</strain>
    </source>
</reference>
<comment type="caution">
    <text evidence="2">The sequence shown here is derived from an EMBL/GenBank/DDBJ whole genome shotgun (WGS) entry which is preliminary data.</text>
</comment>
<protein>
    <submittedName>
        <fullName evidence="2">Uncharacterized protein</fullName>
    </submittedName>
</protein>
<feature type="compositionally biased region" description="Basic and acidic residues" evidence="1">
    <location>
        <begin position="174"/>
        <end position="184"/>
    </location>
</feature>
<feature type="compositionally biased region" description="Basic and acidic residues" evidence="1">
    <location>
        <begin position="218"/>
        <end position="229"/>
    </location>
</feature>
<accession>A0AAV8ZD47</accession>
<dbReference type="Proteomes" id="UP001162162">
    <property type="component" value="Unassembled WGS sequence"/>
</dbReference>